<dbReference type="InterPro" id="IPR058627">
    <property type="entry name" value="MdtA-like_C"/>
</dbReference>
<dbReference type="GO" id="GO:0046677">
    <property type="term" value="P:response to antibiotic"/>
    <property type="evidence" value="ECO:0007669"/>
    <property type="project" value="TreeGrafter"/>
</dbReference>
<dbReference type="Pfam" id="PF25967">
    <property type="entry name" value="RND-MFP_C"/>
    <property type="match status" value="1"/>
</dbReference>
<dbReference type="Gene3D" id="1.10.287.470">
    <property type="entry name" value="Helix hairpin bin"/>
    <property type="match status" value="1"/>
</dbReference>
<accession>A0A6M5YKS6</accession>
<evidence type="ECO:0000313" key="7">
    <source>
        <dbReference type="EMBL" id="QJW93950.1"/>
    </source>
</evidence>
<feature type="domain" description="Multidrug resistance protein MdtA-like barrel-sandwich hybrid" evidence="4">
    <location>
        <begin position="55"/>
        <end position="191"/>
    </location>
</feature>
<dbReference type="Pfam" id="PF25917">
    <property type="entry name" value="BSH_RND"/>
    <property type="match status" value="1"/>
</dbReference>
<evidence type="ECO:0000259" key="4">
    <source>
        <dbReference type="Pfam" id="PF25917"/>
    </source>
</evidence>
<dbReference type="Gene3D" id="2.40.420.20">
    <property type="match status" value="1"/>
</dbReference>
<dbReference type="InterPro" id="IPR058625">
    <property type="entry name" value="MdtA-like_BSH"/>
</dbReference>
<dbReference type="NCBIfam" id="TIGR01730">
    <property type="entry name" value="RND_mfp"/>
    <property type="match status" value="1"/>
</dbReference>
<dbReference type="GO" id="GO:0005886">
    <property type="term" value="C:plasma membrane"/>
    <property type="evidence" value="ECO:0007669"/>
    <property type="project" value="TreeGrafter"/>
</dbReference>
<dbReference type="Pfam" id="PF25876">
    <property type="entry name" value="HH_MFP_RND"/>
    <property type="match status" value="1"/>
</dbReference>
<dbReference type="AlphaFoldDB" id="A0A6M5YKS6"/>
<dbReference type="GO" id="GO:0022857">
    <property type="term" value="F:transmembrane transporter activity"/>
    <property type="evidence" value="ECO:0007669"/>
    <property type="project" value="InterPro"/>
</dbReference>
<evidence type="ECO:0000256" key="1">
    <source>
        <dbReference type="ARBA" id="ARBA00004196"/>
    </source>
</evidence>
<evidence type="ECO:0000313" key="8">
    <source>
        <dbReference type="Proteomes" id="UP000503447"/>
    </source>
</evidence>
<dbReference type="SUPFAM" id="SSF111369">
    <property type="entry name" value="HlyD-like secretion proteins"/>
    <property type="match status" value="1"/>
</dbReference>
<feature type="domain" description="Multidrug resistance protein MdtA-like C-terminal permuted SH3" evidence="6">
    <location>
        <begin position="308"/>
        <end position="358"/>
    </location>
</feature>
<organism evidence="7 8">
    <name type="scientific">Frigoriglobus tundricola</name>
    <dbReference type="NCBI Taxonomy" id="2774151"/>
    <lineage>
        <taxon>Bacteria</taxon>
        <taxon>Pseudomonadati</taxon>
        <taxon>Planctomycetota</taxon>
        <taxon>Planctomycetia</taxon>
        <taxon>Gemmatales</taxon>
        <taxon>Gemmataceae</taxon>
        <taxon>Frigoriglobus</taxon>
    </lineage>
</organism>
<sequence>MRCLILGICIGLVGCVRGPSKPADAPPVSVSVSRPVEREVSDYADFTARTAAVDSVEVRSHVWGYLQKVNFKEGDMVKAGDVLFEIDPRPYEALLNQAKAKVRQDEAQLEFDESEYQRNKSSFDKGVGSRADLDKSRAARDVTKANIEASKAVVAARQLDLDYTKVTAPVAGRASRYVVTVGNLIQAGDQNGGSLLTTVVSVDPMYAYFDSDESTAMRVRQLVRAGKSDAPRGGNYPLSLGVTNEDGFPHRGTIHFVENQVNPKTGTLRLRGVFPNAEQVLLPGVFGRVRVPIGRPHKALLVSDRAFDTDQGQKVVYVVDDANQVAVRRVSVGAVHDGLREVTDGLAPGERVVVTGLQQVRPGLTVDPKVIEMPGGSRGPAPK</sequence>
<evidence type="ECO:0000256" key="2">
    <source>
        <dbReference type="ARBA" id="ARBA00009477"/>
    </source>
</evidence>
<name>A0A6M5YKS6_9BACT</name>
<dbReference type="Gene3D" id="2.40.50.100">
    <property type="match status" value="1"/>
</dbReference>
<dbReference type="KEGG" id="ftj:FTUN_1465"/>
<dbReference type="FunFam" id="2.40.420.20:FF:000001">
    <property type="entry name" value="Efflux RND transporter periplasmic adaptor subunit"/>
    <property type="match status" value="1"/>
</dbReference>
<gene>
    <name evidence="7" type="ORF">FTUN_1465</name>
</gene>
<dbReference type="Proteomes" id="UP000503447">
    <property type="component" value="Chromosome"/>
</dbReference>
<dbReference type="InterPro" id="IPR058626">
    <property type="entry name" value="MdtA-like_b-barrel"/>
</dbReference>
<dbReference type="InterPro" id="IPR058624">
    <property type="entry name" value="MdtA-like_HH"/>
</dbReference>
<keyword evidence="8" id="KW-1185">Reference proteome</keyword>
<dbReference type="PROSITE" id="PS51257">
    <property type="entry name" value="PROKAR_LIPOPROTEIN"/>
    <property type="match status" value="1"/>
</dbReference>
<protein>
    <submittedName>
        <fullName evidence="7">RND efflux system, membrane fusion protein CmeA</fullName>
    </submittedName>
</protein>
<dbReference type="Pfam" id="PF25944">
    <property type="entry name" value="Beta-barrel_RND"/>
    <property type="match status" value="1"/>
</dbReference>
<evidence type="ECO:0000259" key="3">
    <source>
        <dbReference type="Pfam" id="PF25876"/>
    </source>
</evidence>
<evidence type="ECO:0000259" key="5">
    <source>
        <dbReference type="Pfam" id="PF25944"/>
    </source>
</evidence>
<proteinExistence type="inferred from homology"/>
<dbReference type="PANTHER" id="PTHR30158:SF10">
    <property type="entry name" value="CATION EFFLUX PUMP"/>
    <property type="match status" value="1"/>
</dbReference>
<comment type="similarity">
    <text evidence="2">Belongs to the membrane fusion protein (MFP) (TC 8.A.1) family.</text>
</comment>
<dbReference type="RefSeq" id="WP_171470045.1">
    <property type="nucleotide sequence ID" value="NZ_CP053452.2"/>
</dbReference>
<dbReference type="InterPro" id="IPR006143">
    <property type="entry name" value="RND_pump_MFP"/>
</dbReference>
<reference evidence="8" key="1">
    <citation type="submission" date="2020-05" db="EMBL/GenBank/DDBJ databases">
        <title>Frigoriglobus tundricola gen. nov., sp. nov., a psychrotolerant cellulolytic planctomycete of the family Gemmataceae with two divergent copies of 16S rRNA gene.</title>
        <authorList>
            <person name="Kulichevskaya I.S."/>
            <person name="Ivanova A.A."/>
            <person name="Naumoff D.G."/>
            <person name="Beletsky A.V."/>
            <person name="Rijpstra W.I.C."/>
            <person name="Sinninghe Damste J.S."/>
            <person name="Mardanov A.V."/>
            <person name="Ravin N.V."/>
            <person name="Dedysh S.N."/>
        </authorList>
    </citation>
    <scope>NUCLEOTIDE SEQUENCE [LARGE SCALE GENOMIC DNA]</scope>
    <source>
        <strain evidence="8">PL17</strain>
    </source>
</reference>
<dbReference type="GO" id="GO:0030313">
    <property type="term" value="C:cell envelope"/>
    <property type="evidence" value="ECO:0007669"/>
    <property type="project" value="UniProtKB-SubCell"/>
</dbReference>
<feature type="domain" description="Multidrug resistance protein MdtA-like beta-barrel" evidence="5">
    <location>
        <begin position="204"/>
        <end position="293"/>
    </location>
</feature>
<dbReference type="Gene3D" id="2.40.30.170">
    <property type="match status" value="1"/>
</dbReference>
<feature type="domain" description="Multidrug resistance protein MdtA-like alpha-helical hairpin" evidence="3">
    <location>
        <begin position="95"/>
        <end position="164"/>
    </location>
</feature>
<evidence type="ECO:0000259" key="6">
    <source>
        <dbReference type="Pfam" id="PF25967"/>
    </source>
</evidence>
<dbReference type="EMBL" id="CP053452">
    <property type="protein sequence ID" value="QJW93950.1"/>
    <property type="molecule type" value="Genomic_DNA"/>
</dbReference>
<dbReference type="PANTHER" id="PTHR30158">
    <property type="entry name" value="ACRA/E-RELATED COMPONENT OF DRUG EFFLUX TRANSPORTER"/>
    <property type="match status" value="1"/>
</dbReference>
<comment type="subcellular location">
    <subcellularLocation>
        <location evidence="1">Cell envelope</location>
    </subcellularLocation>
</comment>